<dbReference type="Proteomes" id="UP000494040">
    <property type="component" value="Unassembled WGS sequence"/>
</dbReference>
<dbReference type="PROSITE" id="PS50006">
    <property type="entry name" value="FHA_DOMAIN"/>
    <property type="match status" value="1"/>
</dbReference>
<feature type="region of interest" description="Disordered" evidence="2">
    <location>
        <begin position="1"/>
        <end position="83"/>
    </location>
</feature>
<dbReference type="SMART" id="SM00240">
    <property type="entry name" value="FHA"/>
    <property type="match status" value="1"/>
</dbReference>
<dbReference type="OMA" id="QQAIWTF"/>
<dbReference type="InterPro" id="IPR000253">
    <property type="entry name" value="FHA_dom"/>
</dbReference>
<dbReference type="Gene3D" id="3.30.160.20">
    <property type="match status" value="1"/>
</dbReference>
<feature type="region of interest" description="Disordered" evidence="2">
    <location>
        <begin position="587"/>
        <end position="631"/>
    </location>
</feature>
<feature type="compositionally biased region" description="Basic and acidic residues" evidence="2">
    <location>
        <begin position="24"/>
        <end position="43"/>
    </location>
</feature>
<protein>
    <recommendedName>
        <fullName evidence="3">FHA domain-containing protein</fullName>
    </recommendedName>
</protein>
<dbReference type="Pfam" id="PF00035">
    <property type="entry name" value="dsrm"/>
    <property type="match status" value="1"/>
</dbReference>
<evidence type="ECO:0000313" key="4">
    <source>
        <dbReference type="EnsemblMetazoa" id="XP_014253139.1"/>
    </source>
</evidence>
<name>A0A8I6RWU6_CIMLE</name>
<feature type="domain" description="FHA" evidence="3">
    <location>
        <begin position="123"/>
        <end position="179"/>
    </location>
</feature>
<evidence type="ECO:0000259" key="3">
    <source>
        <dbReference type="PROSITE" id="PS50006"/>
    </source>
</evidence>
<dbReference type="AlphaFoldDB" id="A0A8I6RWU6"/>
<dbReference type="InterPro" id="IPR050923">
    <property type="entry name" value="Cell_Proc_Reg/RNA_Proc"/>
</dbReference>
<dbReference type="InterPro" id="IPR014720">
    <property type="entry name" value="dsRBD_dom"/>
</dbReference>
<dbReference type="CDD" id="cd19856">
    <property type="entry name" value="DSRM_Kanadaptin"/>
    <property type="match status" value="1"/>
</dbReference>
<feature type="region of interest" description="Disordered" evidence="2">
    <location>
        <begin position="522"/>
        <end position="574"/>
    </location>
</feature>
<dbReference type="GO" id="GO:0010468">
    <property type="term" value="P:regulation of gene expression"/>
    <property type="evidence" value="ECO:0007669"/>
    <property type="project" value="UniProtKB-ARBA"/>
</dbReference>
<feature type="coiled-coil region" evidence="1">
    <location>
        <begin position="219"/>
        <end position="255"/>
    </location>
</feature>
<dbReference type="Gene3D" id="2.60.200.20">
    <property type="match status" value="1"/>
</dbReference>
<dbReference type="CDD" id="cd22677">
    <property type="entry name" value="FHA_Kanadaptin"/>
    <property type="match status" value="1"/>
</dbReference>
<gene>
    <name evidence="4" type="primary">106668682</name>
</gene>
<evidence type="ECO:0000256" key="1">
    <source>
        <dbReference type="SAM" id="Coils"/>
    </source>
</evidence>
<evidence type="ECO:0000313" key="5">
    <source>
        <dbReference type="Proteomes" id="UP000494040"/>
    </source>
</evidence>
<keyword evidence="5" id="KW-1185">Reference proteome</keyword>
<proteinExistence type="predicted"/>
<accession>A0A8I6RWU6</accession>
<reference evidence="4" key="1">
    <citation type="submission" date="2022-01" db="UniProtKB">
        <authorList>
            <consortium name="EnsemblMetazoa"/>
        </authorList>
    </citation>
    <scope>IDENTIFICATION</scope>
</reference>
<feature type="compositionally biased region" description="Basic and acidic residues" evidence="2">
    <location>
        <begin position="538"/>
        <end position="565"/>
    </location>
</feature>
<dbReference type="InterPro" id="IPR008984">
    <property type="entry name" value="SMAD_FHA_dom_sf"/>
</dbReference>
<dbReference type="SUPFAM" id="SSF49879">
    <property type="entry name" value="SMAD/FHA domain"/>
    <property type="match status" value="1"/>
</dbReference>
<dbReference type="EnsemblMetazoa" id="XM_014397653.1">
    <property type="protein sequence ID" value="XP_014253139.1"/>
    <property type="gene ID" value="LOC106668682"/>
</dbReference>
<dbReference type="OrthoDB" id="433755at2759"/>
<sequence length="631" mass="72857">MDVDEPQVSDEPIKEQEAASNKISQKEHETTVETKESKEEFKKPSLQTLQILKGKHKALKPTEKPNAEITQGQTEPVKQPKPLPVIPYEVPPWKGLPVQRYYIEELKNGTIVRTIELNDKPFVSIGRVEGCNIDMAHPTVSRFHAILQYRGVPDGENEKGFYLYDLGSTHGTFLNKYRIKSKVYVRIRVGHILKFGASSRLFCFLGPDEDQEEESDLSLTELKAQREALIEERKKKEEEEKMREEQERKEQERLIEERGISWGMAEDADEETDLSENPYAVLTNEELYIDDPKKALRMWYEREGEELHYQTERAEKGMFVSKLILPIDDEEGKEITIETSARNKKESQVQCALEACRAIDKMGLLKPSKQERKRVQKRNWEDNDYYDSDEDSFLDRTGDLDKKRQKRMLKAGKIQDTVETYESLMEKHKATLTKIEKAENKLLELTSHSSAKNVISDDVDALDAYMMSLKHLQPKKLDIKIAKDELHLLKEEEVRLRKLVNIARPTNMPELVQPVIKPKPKEKTVVPPLAHHQPVKVNENKEENKNGKEPTEKKLPENKTEDGTKKVIGPTLPPNLTIVGDKIVEKVKKKPQKKKTEEHVITGEEYSNEIWQPPKGQTGDGRTFLNDKYGY</sequence>
<keyword evidence="1" id="KW-0175">Coiled coil</keyword>
<evidence type="ECO:0000256" key="2">
    <source>
        <dbReference type="SAM" id="MobiDB-lite"/>
    </source>
</evidence>
<dbReference type="Pfam" id="PF00498">
    <property type="entry name" value="FHA"/>
    <property type="match status" value="1"/>
</dbReference>
<dbReference type="PANTHER" id="PTHR23308">
    <property type="entry name" value="NUCLEAR INHIBITOR OF PROTEIN PHOSPHATASE-1"/>
    <property type="match status" value="1"/>
</dbReference>
<dbReference type="KEGG" id="clec:106668682"/>
<organism evidence="4 5">
    <name type="scientific">Cimex lectularius</name>
    <name type="common">Bed bug</name>
    <name type="synonym">Acanthia lectularia</name>
    <dbReference type="NCBI Taxonomy" id="79782"/>
    <lineage>
        <taxon>Eukaryota</taxon>
        <taxon>Metazoa</taxon>
        <taxon>Ecdysozoa</taxon>
        <taxon>Arthropoda</taxon>
        <taxon>Hexapoda</taxon>
        <taxon>Insecta</taxon>
        <taxon>Pterygota</taxon>
        <taxon>Neoptera</taxon>
        <taxon>Paraneoptera</taxon>
        <taxon>Hemiptera</taxon>
        <taxon>Heteroptera</taxon>
        <taxon>Panheteroptera</taxon>
        <taxon>Cimicomorpha</taxon>
        <taxon>Cimicidae</taxon>
        <taxon>Cimex</taxon>
    </lineage>
</organism>